<keyword evidence="4" id="KW-1185">Reference proteome</keyword>
<dbReference type="InterPro" id="IPR027417">
    <property type="entry name" value="P-loop_NTPase"/>
</dbReference>
<dbReference type="Gene3D" id="3.40.50.300">
    <property type="entry name" value="P-loop containing nucleotide triphosphate hydrolases"/>
    <property type="match status" value="1"/>
</dbReference>
<dbReference type="OrthoDB" id="443402at2759"/>
<evidence type="ECO:0000313" key="4">
    <source>
        <dbReference type="Proteomes" id="UP000799753"/>
    </source>
</evidence>
<dbReference type="Proteomes" id="UP000799753">
    <property type="component" value="Unassembled WGS sequence"/>
</dbReference>
<evidence type="ECO:0000313" key="3">
    <source>
        <dbReference type="EMBL" id="KAF2638408.1"/>
    </source>
</evidence>
<evidence type="ECO:0000259" key="2">
    <source>
        <dbReference type="Pfam" id="PF24883"/>
    </source>
</evidence>
<dbReference type="AlphaFoldDB" id="A0A6A6RW16"/>
<dbReference type="InterPro" id="IPR056884">
    <property type="entry name" value="NPHP3-like_N"/>
</dbReference>
<evidence type="ECO:0000256" key="1">
    <source>
        <dbReference type="ARBA" id="ARBA00022737"/>
    </source>
</evidence>
<dbReference type="EMBL" id="MU006790">
    <property type="protein sequence ID" value="KAF2638408.1"/>
    <property type="molecule type" value="Genomic_DNA"/>
</dbReference>
<sequence>MAEAFAVLGITANIAQFVTSISKLIKEGNELYKSSKGIQEDHREAGVLIGDVEFWCGKARNLVVRCEKEGPELSLLAVECENLLKALHLELDDLRLSENPRWRWYDTVKKTLRSAGKRNDLANLQTRLLRFDERLRSHVTLMLQQESHAGLHSAILALDGKAESMHINVNTKLDQVRLEVLQLLQNQSTINTPKTIDRDDLASMLSSFTARAESLRKQEAFLASLRFEDMERRRDMVKDAHKKTLDWMFDGAESRFVPWLESGSGLYWVKGKAGSGKSTLMNYICDHKRTLQALKTWAGPCQLVTASFFFWISGTYMQKSRSGLLQSLLYQILLASPDFITRYLSDRRATDTWSVRQLINAVKTVTRSENSHSTKYCFFIDGLDEYGENEKSHKDHGDIVDLLTSISAVCNVKLCISSRPWPIFLYTFENLENKIAVEDLTRDDMEIYVNDMFSTNENFTKLSERDPRFLDLARQIVFKAQGVWLWVYLVTRDLLRDIQGKEDYAILARRLEGYPDELKAYFTVMLDNIEDVHKSVSAKILLILLEVEEHFPAIAFDYLLRNEERPLIRPEEIFALDGMEAKEEFFRDRESKLNSRCRDLVQIDTQTFRDQYWPESAAW</sequence>
<feature type="non-terminal residue" evidence="3">
    <location>
        <position position="619"/>
    </location>
</feature>
<name>A0A6A6RW16_9PLEO</name>
<feature type="domain" description="Nephrocystin 3-like N-terminal" evidence="2">
    <location>
        <begin position="244"/>
        <end position="419"/>
    </location>
</feature>
<protein>
    <recommendedName>
        <fullName evidence="2">Nephrocystin 3-like N-terminal domain-containing protein</fullName>
    </recommendedName>
</protein>
<dbReference type="PANTHER" id="PTHR10039:SF5">
    <property type="entry name" value="NACHT DOMAIN-CONTAINING PROTEIN"/>
    <property type="match status" value="1"/>
</dbReference>
<organism evidence="3 4">
    <name type="scientific">Massarina eburnea CBS 473.64</name>
    <dbReference type="NCBI Taxonomy" id="1395130"/>
    <lineage>
        <taxon>Eukaryota</taxon>
        <taxon>Fungi</taxon>
        <taxon>Dikarya</taxon>
        <taxon>Ascomycota</taxon>
        <taxon>Pezizomycotina</taxon>
        <taxon>Dothideomycetes</taxon>
        <taxon>Pleosporomycetidae</taxon>
        <taxon>Pleosporales</taxon>
        <taxon>Massarineae</taxon>
        <taxon>Massarinaceae</taxon>
        <taxon>Massarina</taxon>
    </lineage>
</organism>
<dbReference type="SUPFAM" id="SSF52540">
    <property type="entry name" value="P-loop containing nucleoside triphosphate hydrolases"/>
    <property type="match status" value="1"/>
</dbReference>
<keyword evidence="1" id="KW-0677">Repeat</keyword>
<accession>A0A6A6RW16</accession>
<gene>
    <name evidence="3" type="ORF">P280DRAFT_431703</name>
</gene>
<dbReference type="PANTHER" id="PTHR10039">
    <property type="entry name" value="AMELOGENIN"/>
    <property type="match status" value="1"/>
</dbReference>
<reference evidence="3" key="1">
    <citation type="journal article" date="2020" name="Stud. Mycol.">
        <title>101 Dothideomycetes genomes: a test case for predicting lifestyles and emergence of pathogens.</title>
        <authorList>
            <person name="Haridas S."/>
            <person name="Albert R."/>
            <person name="Binder M."/>
            <person name="Bloem J."/>
            <person name="Labutti K."/>
            <person name="Salamov A."/>
            <person name="Andreopoulos B."/>
            <person name="Baker S."/>
            <person name="Barry K."/>
            <person name="Bills G."/>
            <person name="Bluhm B."/>
            <person name="Cannon C."/>
            <person name="Castanera R."/>
            <person name="Culley D."/>
            <person name="Daum C."/>
            <person name="Ezra D."/>
            <person name="Gonzalez J."/>
            <person name="Henrissat B."/>
            <person name="Kuo A."/>
            <person name="Liang C."/>
            <person name="Lipzen A."/>
            <person name="Lutzoni F."/>
            <person name="Magnuson J."/>
            <person name="Mondo S."/>
            <person name="Nolan M."/>
            <person name="Ohm R."/>
            <person name="Pangilinan J."/>
            <person name="Park H.-J."/>
            <person name="Ramirez L."/>
            <person name="Alfaro M."/>
            <person name="Sun H."/>
            <person name="Tritt A."/>
            <person name="Yoshinaga Y."/>
            <person name="Zwiers L.-H."/>
            <person name="Turgeon B."/>
            <person name="Goodwin S."/>
            <person name="Spatafora J."/>
            <person name="Crous P."/>
            <person name="Grigoriev I."/>
        </authorList>
    </citation>
    <scope>NUCLEOTIDE SEQUENCE</scope>
    <source>
        <strain evidence="3">CBS 473.64</strain>
    </source>
</reference>
<proteinExistence type="predicted"/>
<dbReference type="Pfam" id="PF24883">
    <property type="entry name" value="NPHP3_N"/>
    <property type="match status" value="1"/>
</dbReference>